<keyword evidence="8 13" id="KW-0067">ATP-binding</keyword>
<evidence type="ECO:0000256" key="4">
    <source>
        <dbReference type="ARBA" id="ARBA00022679"/>
    </source>
</evidence>
<evidence type="ECO:0000259" key="18">
    <source>
        <dbReference type="PROSITE" id="PS50927"/>
    </source>
</evidence>
<comment type="catalytic activity">
    <reaction evidence="11 13">
        <text>L-threonyl-[protein] + ATP = O-phospho-L-threonyl-[protein] + ADP + H(+)</text>
        <dbReference type="Rhea" id="RHEA:46608"/>
        <dbReference type="Rhea" id="RHEA-COMP:11060"/>
        <dbReference type="Rhea" id="RHEA-COMP:11605"/>
        <dbReference type="ChEBI" id="CHEBI:15378"/>
        <dbReference type="ChEBI" id="CHEBI:30013"/>
        <dbReference type="ChEBI" id="CHEBI:30616"/>
        <dbReference type="ChEBI" id="CHEBI:61977"/>
        <dbReference type="ChEBI" id="CHEBI:456216"/>
        <dbReference type="EC" id="2.7.11.1"/>
    </reaction>
</comment>
<dbReference type="PANTHER" id="PTHR27002">
    <property type="entry name" value="RECEPTOR-LIKE SERINE/THREONINE-PROTEIN KINASE SD1-8"/>
    <property type="match status" value="1"/>
</dbReference>
<feature type="region of interest" description="Disordered" evidence="14">
    <location>
        <begin position="779"/>
        <end position="805"/>
    </location>
</feature>
<dbReference type="SMART" id="SM00220">
    <property type="entry name" value="S_TKc"/>
    <property type="match status" value="1"/>
</dbReference>
<dbReference type="PROSITE" id="PS50948">
    <property type="entry name" value="PAN"/>
    <property type="match status" value="1"/>
</dbReference>
<keyword evidence="6 13" id="KW-0547">Nucleotide-binding</keyword>
<evidence type="ECO:0000256" key="15">
    <source>
        <dbReference type="SAM" id="Phobius"/>
    </source>
</evidence>
<dbReference type="EMBL" id="JBEAFC010000002">
    <property type="protein sequence ID" value="KAL1567084.1"/>
    <property type="molecule type" value="Genomic_DNA"/>
</dbReference>
<keyword evidence="15" id="KW-1133">Transmembrane helix</keyword>
<reference evidence="20 21" key="1">
    <citation type="submission" date="2024-06" db="EMBL/GenBank/DDBJ databases">
        <title>A chromosome level genome sequence of Diviner's sage (Salvia divinorum).</title>
        <authorList>
            <person name="Ford S.A."/>
            <person name="Ro D.-K."/>
            <person name="Ness R.W."/>
            <person name="Phillips M.A."/>
        </authorList>
    </citation>
    <scope>NUCLEOTIDE SEQUENCE [LARGE SCALE GENOMIC DNA]</scope>
    <source>
        <strain evidence="20">SAF-2024a</strain>
        <tissue evidence="20">Leaf</tissue>
    </source>
</reference>
<dbReference type="Pfam" id="PF00954">
    <property type="entry name" value="S_locus_glycop"/>
    <property type="match status" value="1"/>
</dbReference>
<evidence type="ECO:0000256" key="9">
    <source>
        <dbReference type="ARBA" id="ARBA00023157"/>
    </source>
</evidence>
<keyword evidence="7 13" id="KW-0418">Kinase</keyword>
<feature type="domain" description="Protein kinase" evidence="17">
    <location>
        <begin position="494"/>
        <end position="752"/>
    </location>
</feature>
<keyword evidence="20" id="KW-0675">Receptor</keyword>
<keyword evidence="21" id="KW-1185">Reference proteome</keyword>
<dbReference type="SUPFAM" id="SSF56112">
    <property type="entry name" value="Protein kinase-like (PK-like)"/>
    <property type="match status" value="1"/>
</dbReference>
<dbReference type="InterPro" id="IPR001245">
    <property type="entry name" value="Ser-Thr/Tyr_kinase_cat_dom"/>
</dbReference>
<dbReference type="InterPro" id="IPR011009">
    <property type="entry name" value="Kinase-like_dom_sf"/>
</dbReference>
<keyword evidence="5 16" id="KW-0732">Signal</keyword>
<dbReference type="CDD" id="cd14066">
    <property type="entry name" value="STKc_IRAK"/>
    <property type="match status" value="1"/>
</dbReference>
<dbReference type="SMART" id="SM00108">
    <property type="entry name" value="B_lectin"/>
    <property type="match status" value="1"/>
</dbReference>
<keyword evidence="3 13" id="KW-0723">Serine/threonine-protein kinase</keyword>
<evidence type="ECO:0000256" key="13">
    <source>
        <dbReference type="PIRNR" id="PIRNR000641"/>
    </source>
</evidence>
<dbReference type="CDD" id="cd00028">
    <property type="entry name" value="B_lectin"/>
    <property type="match status" value="1"/>
</dbReference>
<proteinExistence type="inferred from homology"/>
<accession>A0ABD1IH46</accession>
<evidence type="ECO:0000256" key="3">
    <source>
        <dbReference type="ARBA" id="ARBA00022527"/>
    </source>
</evidence>
<dbReference type="PROSITE" id="PS50927">
    <property type="entry name" value="BULB_LECTIN"/>
    <property type="match status" value="1"/>
</dbReference>
<evidence type="ECO:0000256" key="8">
    <source>
        <dbReference type="ARBA" id="ARBA00022840"/>
    </source>
</evidence>
<dbReference type="PIRSF" id="PIRSF000641">
    <property type="entry name" value="SRK"/>
    <property type="match status" value="1"/>
</dbReference>
<keyword evidence="15" id="KW-0472">Membrane</keyword>
<evidence type="ECO:0000256" key="14">
    <source>
        <dbReference type="SAM" id="MobiDB-lite"/>
    </source>
</evidence>
<gene>
    <name evidence="20" type="ORF">AAHA92_02604</name>
</gene>
<evidence type="ECO:0000256" key="6">
    <source>
        <dbReference type="ARBA" id="ARBA00022741"/>
    </source>
</evidence>
<dbReference type="PROSITE" id="PS00108">
    <property type="entry name" value="PROTEIN_KINASE_ST"/>
    <property type="match status" value="1"/>
</dbReference>
<dbReference type="FunFam" id="3.30.200.20:FF:000195">
    <property type="entry name" value="G-type lectin S-receptor-like serine/threonine-protein kinase"/>
    <property type="match status" value="1"/>
</dbReference>
<dbReference type="PROSITE" id="PS50011">
    <property type="entry name" value="PROTEIN_KINASE_DOM"/>
    <property type="match status" value="1"/>
</dbReference>
<keyword evidence="9" id="KW-1015">Disulfide bond</keyword>
<dbReference type="InterPro" id="IPR036426">
    <property type="entry name" value="Bulb-type_lectin_dom_sf"/>
</dbReference>
<feature type="transmembrane region" description="Helical" evidence="15">
    <location>
        <begin position="440"/>
        <end position="462"/>
    </location>
</feature>
<dbReference type="Pfam" id="PF01453">
    <property type="entry name" value="B_lectin"/>
    <property type="match status" value="1"/>
</dbReference>
<dbReference type="InterPro" id="IPR001480">
    <property type="entry name" value="Bulb-type_lectin_dom"/>
</dbReference>
<dbReference type="GO" id="GO:0005524">
    <property type="term" value="F:ATP binding"/>
    <property type="evidence" value="ECO:0007669"/>
    <property type="project" value="UniProtKB-KW"/>
</dbReference>
<dbReference type="InterPro" id="IPR000719">
    <property type="entry name" value="Prot_kinase_dom"/>
</dbReference>
<keyword evidence="10" id="KW-0325">Glycoprotein</keyword>
<evidence type="ECO:0000256" key="5">
    <source>
        <dbReference type="ARBA" id="ARBA00022729"/>
    </source>
</evidence>
<comment type="catalytic activity">
    <reaction evidence="12 13">
        <text>L-seryl-[protein] + ATP = O-phospho-L-seryl-[protein] + ADP + H(+)</text>
        <dbReference type="Rhea" id="RHEA:17989"/>
        <dbReference type="Rhea" id="RHEA-COMP:9863"/>
        <dbReference type="Rhea" id="RHEA-COMP:11604"/>
        <dbReference type="ChEBI" id="CHEBI:15378"/>
        <dbReference type="ChEBI" id="CHEBI:29999"/>
        <dbReference type="ChEBI" id="CHEBI:30616"/>
        <dbReference type="ChEBI" id="CHEBI:83421"/>
        <dbReference type="ChEBI" id="CHEBI:456216"/>
        <dbReference type="EC" id="2.7.11.1"/>
    </reaction>
</comment>
<evidence type="ECO:0000256" key="12">
    <source>
        <dbReference type="ARBA" id="ARBA00048679"/>
    </source>
</evidence>
<dbReference type="InterPro" id="IPR008271">
    <property type="entry name" value="Ser/Thr_kinase_AS"/>
</dbReference>
<comment type="similarity">
    <text evidence="13">Belongs to the protein kinase superfamily. Ser/Thr protein kinase family.</text>
</comment>
<dbReference type="AlphaFoldDB" id="A0ABD1IH46"/>
<dbReference type="PANTHER" id="PTHR27002:SF214">
    <property type="entry name" value="RECEPTOR-LIKE SERINE_THREONINE-PROTEIN KINASE"/>
    <property type="match status" value="1"/>
</dbReference>
<evidence type="ECO:0000259" key="19">
    <source>
        <dbReference type="PROSITE" id="PS50948"/>
    </source>
</evidence>
<dbReference type="Pfam" id="PF07714">
    <property type="entry name" value="PK_Tyr_Ser-Thr"/>
    <property type="match status" value="1"/>
</dbReference>
<keyword evidence="15" id="KW-0812">Transmembrane</keyword>
<feature type="domain" description="Bulb-type lectin" evidence="18">
    <location>
        <begin position="22"/>
        <end position="141"/>
    </location>
</feature>
<keyword evidence="4 13" id="KW-0808">Transferase</keyword>
<dbReference type="GO" id="GO:0005886">
    <property type="term" value="C:plasma membrane"/>
    <property type="evidence" value="ECO:0007669"/>
    <property type="project" value="UniProtKB-SubCell"/>
</dbReference>
<evidence type="ECO:0000259" key="17">
    <source>
        <dbReference type="PROSITE" id="PS50011"/>
    </source>
</evidence>
<dbReference type="Gene3D" id="3.30.200.20">
    <property type="entry name" value="Phosphorylase Kinase, domain 1"/>
    <property type="match status" value="1"/>
</dbReference>
<evidence type="ECO:0000313" key="21">
    <source>
        <dbReference type="Proteomes" id="UP001567538"/>
    </source>
</evidence>
<dbReference type="InterPro" id="IPR024171">
    <property type="entry name" value="SRK-like_kinase"/>
</dbReference>
<protein>
    <recommendedName>
        <fullName evidence="13">Receptor-like serine/threonine-protein kinase</fullName>
        <ecNumber evidence="13">2.7.11.1</ecNumber>
    </recommendedName>
</protein>
<evidence type="ECO:0000256" key="16">
    <source>
        <dbReference type="SAM" id="SignalP"/>
    </source>
</evidence>
<feature type="domain" description="Apple" evidence="19">
    <location>
        <begin position="330"/>
        <end position="414"/>
    </location>
</feature>
<dbReference type="GO" id="GO:0004674">
    <property type="term" value="F:protein serine/threonine kinase activity"/>
    <property type="evidence" value="ECO:0007669"/>
    <property type="project" value="UniProtKB-KW"/>
</dbReference>
<feature type="chain" id="PRO_5044757536" description="Receptor-like serine/threonine-protein kinase" evidence="16">
    <location>
        <begin position="22"/>
        <end position="805"/>
    </location>
</feature>
<dbReference type="SMART" id="SM00473">
    <property type="entry name" value="PAN_AP"/>
    <property type="match status" value="1"/>
</dbReference>
<evidence type="ECO:0000313" key="20">
    <source>
        <dbReference type="EMBL" id="KAL1567084.1"/>
    </source>
</evidence>
<sequence length="805" mass="90188">MFSIMLFKLFLCITFLKLYDAADTLFPNENIGVGQTLVSQNQVFEVGFFSPGSSIFLGMWYKKTPKVVVWVANRNNPITGSASGVVLKVSEYGNLSISRGGSVIWSGNPSGVGSDPVLKLLDTGNLVVVDSTKQGYIWQSFDYPTDNWLPGIKLVDDSDGGVERYLRSWRTSEDPSPGEFVYRIENQGLPQLVVYRETKKMFRTGSWNGLHFGGLPLLPNGSVTSYSFRDERLISIARPTSSSVFSRTTLEPSGLLQRYNMNARIDTWMHVQTYPRDKCDAYGNCGAYALCSTEKPQMCQCFKGFTPKSQNDWDIQDWSGGCTRTTPLNCLNGDDGFLEVKRVKYPDMLRTWLNTSMGLEECKVECLKNCSCTACANPYITNGGSGCVMWFGDLIDIRQFPEAGDNQNIYVRLPASELAGSATNGEEEKKEGKTSGAKKLVVIFVASAVLILAVFGGGVLFIKRQRREASKSNDEDIDMKIFKLETIVAATNNFSWENMIGEGGFGPVYKGSLSAEGEIAVKRLSRTSQQGLEEFKNEVILIAKLQHRNLVRLLGCCICGEERMLIYEYLQNKSLDHFIFDQNRRKLVTWAMRFDIIMGIARGLLYLHQDSRLKIIHRDLKTSNILLDKDLNAKISDFGLARIFGEGQSIARTRRVVGTYGYMAPEYAFYGKYSVKSDVFALGVILLEIVSGRKNRGFGQSDDNHSLLGHAWFLWRENKIRELMDECLSNTFIESQVKRCIHVGLLCVQKFAEDRPVMSSVVFMLGNDEAIIPDPKEPGFFPEESSSFDTSVCQESSTITDVEAR</sequence>
<dbReference type="Proteomes" id="UP001567538">
    <property type="component" value="Unassembled WGS sequence"/>
</dbReference>
<evidence type="ECO:0000256" key="7">
    <source>
        <dbReference type="ARBA" id="ARBA00022777"/>
    </source>
</evidence>
<evidence type="ECO:0000256" key="2">
    <source>
        <dbReference type="ARBA" id="ARBA00022475"/>
    </source>
</evidence>
<evidence type="ECO:0000256" key="11">
    <source>
        <dbReference type="ARBA" id="ARBA00047899"/>
    </source>
</evidence>
<keyword evidence="2" id="KW-1003">Cell membrane</keyword>
<dbReference type="EC" id="2.7.11.1" evidence="13"/>
<dbReference type="SUPFAM" id="SSF51110">
    <property type="entry name" value="alpha-D-mannose-specific plant lectins"/>
    <property type="match status" value="1"/>
</dbReference>
<dbReference type="SUPFAM" id="SSF57184">
    <property type="entry name" value="Growth factor receptor domain"/>
    <property type="match status" value="1"/>
</dbReference>
<dbReference type="InterPro" id="IPR009030">
    <property type="entry name" value="Growth_fac_rcpt_cys_sf"/>
</dbReference>
<evidence type="ECO:0000256" key="1">
    <source>
        <dbReference type="ARBA" id="ARBA00004251"/>
    </source>
</evidence>
<comment type="caution">
    <text evidence="20">The sequence shown here is derived from an EMBL/GenBank/DDBJ whole genome shotgun (WGS) entry which is preliminary data.</text>
</comment>
<dbReference type="Gene3D" id="2.90.10.10">
    <property type="entry name" value="Bulb-type lectin domain"/>
    <property type="match status" value="1"/>
</dbReference>
<comment type="subcellular location">
    <subcellularLocation>
        <location evidence="1">Cell membrane</location>
        <topology evidence="1">Single-pass type I membrane protein</topology>
    </subcellularLocation>
</comment>
<name>A0ABD1IH46_SALDI</name>
<dbReference type="CDD" id="cd01098">
    <property type="entry name" value="PAN_AP_plant"/>
    <property type="match status" value="1"/>
</dbReference>
<evidence type="ECO:0000256" key="10">
    <source>
        <dbReference type="ARBA" id="ARBA00023180"/>
    </source>
</evidence>
<dbReference type="Pfam" id="PF08276">
    <property type="entry name" value="PAN_2"/>
    <property type="match status" value="1"/>
</dbReference>
<feature type="signal peptide" evidence="16">
    <location>
        <begin position="1"/>
        <end position="21"/>
    </location>
</feature>
<dbReference type="FunFam" id="1.10.510.10:FF:000060">
    <property type="entry name" value="G-type lectin S-receptor-like serine/threonine-protein kinase"/>
    <property type="match status" value="1"/>
</dbReference>
<organism evidence="20 21">
    <name type="scientific">Salvia divinorum</name>
    <name type="common">Maria pastora</name>
    <name type="synonym">Diviner's sage</name>
    <dbReference type="NCBI Taxonomy" id="28513"/>
    <lineage>
        <taxon>Eukaryota</taxon>
        <taxon>Viridiplantae</taxon>
        <taxon>Streptophyta</taxon>
        <taxon>Embryophyta</taxon>
        <taxon>Tracheophyta</taxon>
        <taxon>Spermatophyta</taxon>
        <taxon>Magnoliopsida</taxon>
        <taxon>eudicotyledons</taxon>
        <taxon>Gunneridae</taxon>
        <taxon>Pentapetalae</taxon>
        <taxon>asterids</taxon>
        <taxon>lamiids</taxon>
        <taxon>Lamiales</taxon>
        <taxon>Lamiaceae</taxon>
        <taxon>Nepetoideae</taxon>
        <taxon>Mentheae</taxon>
        <taxon>Salviinae</taxon>
        <taxon>Salvia</taxon>
        <taxon>Salvia subgen. Calosphace</taxon>
    </lineage>
</organism>
<dbReference type="InterPro" id="IPR003609">
    <property type="entry name" value="Pan_app"/>
</dbReference>
<dbReference type="InterPro" id="IPR000858">
    <property type="entry name" value="S_locus_glycoprot_dom"/>
</dbReference>
<dbReference type="Gene3D" id="1.10.510.10">
    <property type="entry name" value="Transferase(Phosphotransferase) domain 1"/>
    <property type="match status" value="1"/>
</dbReference>
<feature type="compositionally biased region" description="Polar residues" evidence="14">
    <location>
        <begin position="784"/>
        <end position="805"/>
    </location>
</feature>